<reference evidence="2 3" key="1">
    <citation type="submission" date="2018-03" db="EMBL/GenBank/DDBJ databases">
        <title>Genomic Encyclopedia of Archaeal and Bacterial Type Strains, Phase II (KMG-II): from individual species to whole genera.</title>
        <authorList>
            <person name="Goeker M."/>
        </authorList>
    </citation>
    <scope>NUCLEOTIDE SEQUENCE [LARGE SCALE GENOMIC DNA]</scope>
    <source>
        <strain evidence="2 3">DSM 100346</strain>
    </source>
</reference>
<dbReference type="EMBL" id="QGDT01000007">
    <property type="protein sequence ID" value="PWJ57463.1"/>
    <property type="molecule type" value="Genomic_DNA"/>
</dbReference>
<dbReference type="AlphaFoldDB" id="A0A316AID5"/>
<accession>A0A316AID5</accession>
<sequence length="64" mass="7511">MMHGQYWDMGWTVIWGVWVMGMLLFLAIYLFLNDSKSFARAGAGKFRKRMHRKQHGQGEMSVES</sequence>
<keyword evidence="3" id="KW-1185">Reference proteome</keyword>
<keyword evidence="1" id="KW-1133">Transmembrane helix</keyword>
<keyword evidence="1" id="KW-0812">Transmembrane</keyword>
<dbReference type="Proteomes" id="UP000245880">
    <property type="component" value="Unassembled WGS sequence"/>
</dbReference>
<feature type="transmembrane region" description="Helical" evidence="1">
    <location>
        <begin position="12"/>
        <end position="32"/>
    </location>
</feature>
<evidence type="ECO:0008006" key="4">
    <source>
        <dbReference type="Google" id="ProtNLM"/>
    </source>
</evidence>
<dbReference type="OrthoDB" id="948268at68336"/>
<organism evidence="2 3">
    <name type="scientific">Dyadobacter jejuensis</name>
    <dbReference type="NCBI Taxonomy" id="1082580"/>
    <lineage>
        <taxon>Bacteria</taxon>
        <taxon>Pseudomonadati</taxon>
        <taxon>Bacteroidota</taxon>
        <taxon>Cytophagia</taxon>
        <taxon>Cytophagales</taxon>
        <taxon>Spirosomataceae</taxon>
        <taxon>Dyadobacter</taxon>
    </lineage>
</organism>
<evidence type="ECO:0000313" key="3">
    <source>
        <dbReference type="Proteomes" id="UP000245880"/>
    </source>
</evidence>
<name>A0A316AID5_9BACT</name>
<dbReference type="RefSeq" id="WP_109675218.1">
    <property type="nucleotide sequence ID" value="NZ_QGDT01000007.1"/>
</dbReference>
<proteinExistence type="predicted"/>
<protein>
    <recommendedName>
        <fullName evidence="4">Heme exporter protein D</fullName>
    </recommendedName>
</protein>
<evidence type="ECO:0000256" key="1">
    <source>
        <dbReference type="SAM" id="Phobius"/>
    </source>
</evidence>
<comment type="caution">
    <text evidence="2">The sequence shown here is derived from an EMBL/GenBank/DDBJ whole genome shotgun (WGS) entry which is preliminary data.</text>
</comment>
<gene>
    <name evidence="2" type="ORF">CLV98_107171</name>
</gene>
<keyword evidence="1" id="KW-0472">Membrane</keyword>
<evidence type="ECO:0000313" key="2">
    <source>
        <dbReference type="EMBL" id="PWJ57463.1"/>
    </source>
</evidence>